<dbReference type="OrthoDB" id="29145at2759"/>
<dbReference type="SUPFAM" id="SSF48371">
    <property type="entry name" value="ARM repeat"/>
    <property type="match status" value="1"/>
</dbReference>
<keyword evidence="4 5" id="KW-0653">Protein transport</keyword>
<dbReference type="PANTHER" id="PTHR23316">
    <property type="entry name" value="IMPORTIN ALPHA"/>
    <property type="match status" value="1"/>
</dbReference>
<evidence type="ECO:0000259" key="8">
    <source>
        <dbReference type="PROSITE" id="PS51214"/>
    </source>
</evidence>
<dbReference type="InterPro" id="IPR011989">
    <property type="entry name" value="ARM-like"/>
</dbReference>
<keyword evidence="2 5" id="KW-0813">Transport</keyword>
<evidence type="ECO:0000313" key="10">
    <source>
        <dbReference type="Proteomes" id="UP001153069"/>
    </source>
</evidence>
<evidence type="ECO:0000313" key="9">
    <source>
        <dbReference type="EMBL" id="CAB9520057.1"/>
    </source>
</evidence>
<evidence type="ECO:0000256" key="4">
    <source>
        <dbReference type="ARBA" id="ARBA00022927"/>
    </source>
</evidence>
<dbReference type="InterPro" id="IPR002652">
    <property type="entry name" value="Importin-a_IBB"/>
</dbReference>
<dbReference type="Proteomes" id="UP001153069">
    <property type="component" value="Unassembled WGS sequence"/>
</dbReference>
<dbReference type="PROSITE" id="PS51214">
    <property type="entry name" value="IBB"/>
    <property type="match status" value="1"/>
</dbReference>
<accession>A0A9N8EEL8</accession>
<sequence>MLAARANDRKQLFKKQNDLEHGRRRREETTTQLRKAKKEEQLMKRRQAAQPHALNATEDDKRVFTKADIPSLMNDFISAGSNMNDPKVFSAVQGFRRMLSVEDSPPVDEVLEAGALRFFVGLLDPSNVHTLVFEATWALTNIASTDKTQAVVDGGALPMLIQHLHHPVADVREQAAWCIGNIAGDSQELRDLVLGSGALVGLILNLKDPATASLLGNVTWAVSNLCRGKPSPQKHLIQPAVGPLAELLGRTVGPEVMVDAAWALSYLADGDNDRIDMVMETGVTEVLVQLLEKNHLALTTPVVRTLGNFVTGDDLQTQTVVEAGVIEPIVGLLNHPSKGIRKECCWLLSNIAAGTEDQIDMLVEVDRIFETMAHIAQNDRHEVRKEALWVIANVFTTGTEEQLRHVANHEGLKALADALSSMKDSKSLIVVMEALDKVFEVSARRDLNFTREFDEWGGIDALEELQSHSSEEVYEKAVELIEKYYGGDDEEDENVAPSQENGMFSFGTAKQLFPADGNADSDKYAPVFGQTQANSANNIRMF</sequence>
<keyword evidence="10" id="KW-1185">Reference proteome</keyword>
<dbReference type="Pfam" id="PF00514">
    <property type="entry name" value="Arm"/>
    <property type="match status" value="3"/>
</dbReference>
<dbReference type="AlphaFoldDB" id="A0A9N8EEL8"/>
<evidence type="ECO:0000256" key="5">
    <source>
        <dbReference type="PIRNR" id="PIRNR005673"/>
    </source>
</evidence>
<evidence type="ECO:0000256" key="7">
    <source>
        <dbReference type="SAM" id="MobiDB-lite"/>
    </source>
</evidence>
<gene>
    <name evidence="9" type="ORF">SEMRO_1070_G237780.1</name>
</gene>
<comment type="caution">
    <text evidence="9">The sequence shown here is derived from an EMBL/GenBank/DDBJ whole genome shotgun (WGS) entry which is preliminary data.</text>
</comment>
<dbReference type="SMART" id="SM00185">
    <property type="entry name" value="ARM"/>
    <property type="match status" value="7"/>
</dbReference>
<organism evidence="9 10">
    <name type="scientific">Seminavis robusta</name>
    <dbReference type="NCBI Taxonomy" id="568900"/>
    <lineage>
        <taxon>Eukaryota</taxon>
        <taxon>Sar</taxon>
        <taxon>Stramenopiles</taxon>
        <taxon>Ochrophyta</taxon>
        <taxon>Bacillariophyta</taxon>
        <taxon>Bacillariophyceae</taxon>
        <taxon>Bacillariophycidae</taxon>
        <taxon>Naviculales</taxon>
        <taxon>Naviculaceae</taxon>
        <taxon>Seminavis</taxon>
    </lineage>
</organism>
<dbReference type="InterPro" id="IPR024931">
    <property type="entry name" value="Importin_alpha"/>
</dbReference>
<dbReference type="GO" id="GO:0005737">
    <property type="term" value="C:cytoplasm"/>
    <property type="evidence" value="ECO:0007669"/>
    <property type="project" value="InterPro"/>
</dbReference>
<dbReference type="Gene3D" id="1.20.5.690">
    <property type="entry name" value="Importin-alpha, importin-beta-binding domain"/>
    <property type="match status" value="1"/>
</dbReference>
<evidence type="ECO:0000256" key="6">
    <source>
        <dbReference type="PROSITE-ProRule" id="PRU00259"/>
    </source>
</evidence>
<dbReference type="InterPro" id="IPR036975">
    <property type="entry name" value="Importin-a_IBB_sf"/>
</dbReference>
<evidence type="ECO:0000256" key="2">
    <source>
        <dbReference type="ARBA" id="ARBA00022448"/>
    </source>
</evidence>
<dbReference type="InterPro" id="IPR032413">
    <property type="entry name" value="Arm_3"/>
</dbReference>
<comment type="similarity">
    <text evidence="1 5">Belongs to the importin alpha family.</text>
</comment>
<keyword evidence="3" id="KW-0677">Repeat</keyword>
<dbReference type="GO" id="GO:0006606">
    <property type="term" value="P:protein import into nucleus"/>
    <property type="evidence" value="ECO:0007669"/>
    <property type="project" value="InterPro"/>
</dbReference>
<dbReference type="PROSITE" id="PS50176">
    <property type="entry name" value="ARM_REPEAT"/>
    <property type="match status" value="1"/>
</dbReference>
<dbReference type="Gene3D" id="1.25.10.10">
    <property type="entry name" value="Leucine-rich Repeat Variant"/>
    <property type="match status" value="1"/>
</dbReference>
<name>A0A9N8EEL8_9STRA</name>
<protein>
    <recommendedName>
        <fullName evidence="5">Importin subunit alpha</fullName>
    </recommendedName>
</protein>
<dbReference type="InterPro" id="IPR000225">
    <property type="entry name" value="Armadillo"/>
</dbReference>
<dbReference type="Pfam" id="PF01749">
    <property type="entry name" value="IBB"/>
    <property type="match status" value="1"/>
</dbReference>
<dbReference type="Pfam" id="PF16186">
    <property type="entry name" value="Arm_3"/>
    <property type="match status" value="1"/>
</dbReference>
<dbReference type="GO" id="GO:0061608">
    <property type="term" value="F:nuclear import signal receptor activity"/>
    <property type="evidence" value="ECO:0007669"/>
    <property type="project" value="InterPro"/>
</dbReference>
<proteinExistence type="inferred from homology"/>
<dbReference type="EMBL" id="CAICTM010001068">
    <property type="protein sequence ID" value="CAB9520057.1"/>
    <property type="molecule type" value="Genomic_DNA"/>
</dbReference>
<evidence type="ECO:0000256" key="1">
    <source>
        <dbReference type="ARBA" id="ARBA00010394"/>
    </source>
</evidence>
<feature type="compositionally biased region" description="Basic and acidic residues" evidence="7">
    <location>
        <begin position="1"/>
        <end position="29"/>
    </location>
</feature>
<evidence type="ECO:0000256" key="3">
    <source>
        <dbReference type="ARBA" id="ARBA00022737"/>
    </source>
</evidence>
<dbReference type="InterPro" id="IPR016024">
    <property type="entry name" value="ARM-type_fold"/>
</dbReference>
<dbReference type="PIRSF" id="PIRSF005673">
    <property type="entry name" value="Importin_alpha"/>
    <property type="match status" value="1"/>
</dbReference>
<reference evidence="9" key="1">
    <citation type="submission" date="2020-06" db="EMBL/GenBank/DDBJ databases">
        <authorList>
            <consortium name="Plant Systems Biology data submission"/>
        </authorList>
    </citation>
    <scope>NUCLEOTIDE SEQUENCE</scope>
    <source>
        <strain evidence="9">D6</strain>
    </source>
</reference>
<feature type="domain" description="IBB" evidence="8">
    <location>
        <begin position="1"/>
        <end position="55"/>
    </location>
</feature>
<feature type="region of interest" description="Disordered" evidence="7">
    <location>
        <begin position="1"/>
        <end position="59"/>
    </location>
</feature>
<feature type="repeat" description="ARM" evidence="6">
    <location>
        <begin position="155"/>
        <end position="197"/>
    </location>
</feature>